<evidence type="ECO:0000313" key="2">
    <source>
        <dbReference type="EMBL" id="PWC07184.1"/>
    </source>
</evidence>
<name>A0A2U1TE74_9MICO</name>
<evidence type="ECO:0000313" key="3">
    <source>
        <dbReference type="Proteomes" id="UP000244962"/>
    </source>
</evidence>
<evidence type="ECO:0000256" key="1">
    <source>
        <dbReference type="SAM" id="Phobius"/>
    </source>
</evidence>
<organism evidence="2 3">
    <name type="scientific">Mycetocola zhujimingii</name>
    <dbReference type="NCBI Taxonomy" id="2079792"/>
    <lineage>
        <taxon>Bacteria</taxon>
        <taxon>Bacillati</taxon>
        <taxon>Actinomycetota</taxon>
        <taxon>Actinomycetes</taxon>
        <taxon>Micrococcales</taxon>
        <taxon>Microbacteriaceae</taxon>
        <taxon>Mycetocola</taxon>
    </lineage>
</organism>
<dbReference type="AlphaFoldDB" id="A0A2U1TE74"/>
<comment type="caution">
    <text evidence="2">The sequence shown here is derived from an EMBL/GenBank/DDBJ whole genome shotgun (WGS) entry which is preliminary data.</text>
</comment>
<accession>A0A2U1TE74</accession>
<feature type="transmembrane region" description="Helical" evidence="1">
    <location>
        <begin position="32"/>
        <end position="55"/>
    </location>
</feature>
<protein>
    <recommendedName>
        <fullName evidence="4">DUF2207 domain-containing protein</fullName>
    </recommendedName>
</protein>
<feature type="transmembrane region" description="Helical" evidence="1">
    <location>
        <begin position="67"/>
        <end position="89"/>
    </location>
</feature>
<keyword evidence="1" id="KW-0472">Membrane</keyword>
<dbReference type="Proteomes" id="UP000244962">
    <property type="component" value="Unassembled WGS sequence"/>
</dbReference>
<sequence>MSKDVYAMRAAMASLAAATAFGLILIGLVPSIGAIIAGTAAIVAASIPVSLVGATARARDRAFSRRYLLTIGFWGLLFAGAILIGMYLFQQVPGFWIPAAILCAIPPVAFIITGNRATR</sequence>
<evidence type="ECO:0008006" key="4">
    <source>
        <dbReference type="Google" id="ProtNLM"/>
    </source>
</evidence>
<keyword evidence="1" id="KW-1133">Transmembrane helix</keyword>
<keyword evidence="1" id="KW-0812">Transmembrane</keyword>
<proteinExistence type="predicted"/>
<keyword evidence="3" id="KW-1185">Reference proteome</keyword>
<gene>
    <name evidence="2" type="ORF">DF223_07850</name>
</gene>
<feature type="transmembrane region" description="Helical" evidence="1">
    <location>
        <begin position="95"/>
        <end position="113"/>
    </location>
</feature>
<dbReference type="EMBL" id="QEFB01000006">
    <property type="protein sequence ID" value="PWC07184.1"/>
    <property type="molecule type" value="Genomic_DNA"/>
</dbReference>
<reference evidence="3" key="1">
    <citation type="submission" date="2018-04" db="EMBL/GenBank/DDBJ databases">
        <authorList>
            <person name="Liu S."/>
            <person name="Wang Z."/>
            <person name="Li J."/>
        </authorList>
    </citation>
    <scope>NUCLEOTIDE SEQUENCE [LARGE SCALE GENOMIC DNA]</scope>
    <source>
        <strain evidence="3">622</strain>
    </source>
</reference>